<name>A0A8R1DHP3_CAEJA</name>
<reference evidence="2" key="1">
    <citation type="submission" date="2010-08" db="EMBL/GenBank/DDBJ databases">
        <authorList>
            <consortium name="Caenorhabditis japonica Sequencing Consortium"/>
            <person name="Wilson R.K."/>
        </authorList>
    </citation>
    <scope>NUCLEOTIDE SEQUENCE [LARGE SCALE GENOMIC DNA]</scope>
    <source>
        <strain evidence="2">DF5081</strain>
    </source>
</reference>
<evidence type="ECO:0000313" key="2">
    <source>
        <dbReference type="Proteomes" id="UP000005237"/>
    </source>
</evidence>
<evidence type="ECO:0000313" key="1">
    <source>
        <dbReference type="EnsemblMetazoa" id="CJA02719.1"/>
    </source>
</evidence>
<reference evidence="1" key="2">
    <citation type="submission" date="2022-06" db="UniProtKB">
        <authorList>
            <consortium name="EnsemblMetazoa"/>
        </authorList>
    </citation>
    <scope>IDENTIFICATION</scope>
    <source>
        <strain evidence="1">DF5081</strain>
    </source>
</reference>
<proteinExistence type="predicted"/>
<dbReference type="OMA" id="CTACKSW"/>
<dbReference type="Proteomes" id="UP000005237">
    <property type="component" value="Unassembled WGS sequence"/>
</dbReference>
<sequence length="357" mass="39250">MVKKISIYTACGQFFAMIDTQTSSPSTSSPIAIATDRFVPEAPLSDYQEELKSISSDLQVKSCPVAAESHRVVRRTLSCPLAAFDADAPAEFGAVSPIPTTVETRKLNEATELMMSFWKVHVTTRKPRSQPADELPMPISLFEKLDEFFKSSPVASELPSIFEKFNGVFATTPVSNSSVPSLFEKLEGVFAPSSEDLVWNPLPENKPVDGVFDDEKTASEDPTMPSALSTIPSTTYYCTACKSWNSIDTPDFPQLPVFVKSPIDSLKIYEANKFCQNTGEMADDELTVTVRSMPKAGPSVSADSSESNDSTIIVRRDGYWKQKFELQQEIIERQKAIIESLLKLNKISAKLTNAASA</sequence>
<protein>
    <submittedName>
        <fullName evidence="1">Uncharacterized protein</fullName>
    </submittedName>
</protein>
<dbReference type="AlphaFoldDB" id="A0A8R1DHP3"/>
<organism evidence="1 2">
    <name type="scientific">Caenorhabditis japonica</name>
    <dbReference type="NCBI Taxonomy" id="281687"/>
    <lineage>
        <taxon>Eukaryota</taxon>
        <taxon>Metazoa</taxon>
        <taxon>Ecdysozoa</taxon>
        <taxon>Nematoda</taxon>
        <taxon>Chromadorea</taxon>
        <taxon>Rhabditida</taxon>
        <taxon>Rhabditina</taxon>
        <taxon>Rhabditomorpha</taxon>
        <taxon>Rhabditoidea</taxon>
        <taxon>Rhabditidae</taxon>
        <taxon>Peloderinae</taxon>
        <taxon>Caenorhabditis</taxon>
    </lineage>
</organism>
<accession>A0A8R1DHP3</accession>
<dbReference type="EnsemblMetazoa" id="CJA02719.1">
    <property type="protein sequence ID" value="CJA02719.1"/>
    <property type="gene ID" value="WBGene00121923"/>
</dbReference>
<keyword evidence="2" id="KW-1185">Reference proteome</keyword>